<dbReference type="HOGENOM" id="CLU_2658734_0_0_1"/>
<organism evidence="1">
    <name type="scientific">Oryza nivara</name>
    <name type="common">Indian wild rice</name>
    <name type="synonym">Oryza sativa f. spontanea</name>
    <dbReference type="NCBI Taxonomy" id="4536"/>
    <lineage>
        <taxon>Eukaryota</taxon>
        <taxon>Viridiplantae</taxon>
        <taxon>Streptophyta</taxon>
        <taxon>Embryophyta</taxon>
        <taxon>Tracheophyta</taxon>
        <taxon>Spermatophyta</taxon>
        <taxon>Magnoliopsida</taxon>
        <taxon>Liliopsida</taxon>
        <taxon>Poales</taxon>
        <taxon>Poaceae</taxon>
        <taxon>BOP clade</taxon>
        <taxon>Oryzoideae</taxon>
        <taxon>Oryzeae</taxon>
        <taxon>Oryzinae</taxon>
        <taxon>Oryza</taxon>
    </lineage>
</organism>
<dbReference type="STRING" id="4536.A0A0E0GP39"/>
<protein>
    <submittedName>
        <fullName evidence="1">Uncharacterized protein</fullName>
    </submittedName>
</protein>
<accession>A0A0E0GP39</accession>
<sequence>MLWVSEDAGWRRREAHAVGYGELGRALLDPQAATDQVFDAVTAQAAYRFRGNAAWLNLPDNAASRGLLHASVDAKL</sequence>
<evidence type="ECO:0000313" key="1">
    <source>
        <dbReference type="EnsemblPlants" id="ONIVA03G23250.1"/>
    </source>
</evidence>
<proteinExistence type="predicted"/>
<dbReference type="Proteomes" id="UP000006591">
    <property type="component" value="Chromosome 3"/>
</dbReference>
<reference evidence="1" key="2">
    <citation type="submission" date="2018-04" db="EMBL/GenBank/DDBJ databases">
        <title>OnivRS2 (Oryza nivara Reference Sequence Version 2).</title>
        <authorList>
            <person name="Zhang J."/>
            <person name="Kudrna D."/>
            <person name="Lee S."/>
            <person name="Talag J."/>
            <person name="Rajasekar S."/>
            <person name="Welchert J."/>
            <person name="Hsing Y.-I."/>
            <person name="Wing R.A."/>
        </authorList>
    </citation>
    <scope>NUCLEOTIDE SEQUENCE [LARGE SCALE GENOMIC DNA]</scope>
    <source>
        <strain evidence="1">SL10</strain>
    </source>
</reference>
<dbReference type="AlphaFoldDB" id="A0A0E0GP39"/>
<dbReference type="Gramene" id="ONIVA03G23250.1">
    <property type="protein sequence ID" value="ONIVA03G23250.1"/>
    <property type="gene ID" value="ONIVA03G23250"/>
</dbReference>
<name>A0A0E0GP39_ORYNI</name>
<keyword evidence="2" id="KW-1185">Reference proteome</keyword>
<dbReference type="EnsemblPlants" id="ONIVA03G23250.1">
    <property type="protein sequence ID" value="ONIVA03G23250.1"/>
    <property type="gene ID" value="ONIVA03G23250"/>
</dbReference>
<evidence type="ECO:0000313" key="2">
    <source>
        <dbReference type="Proteomes" id="UP000006591"/>
    </source>
</evidence>
<reference evidence="1" key="1">
    <citation type="submission" date="2015-04" db="UniProtKB">
        <authorList>
            <consortium name="EnsemblPlants"/>
        </authorList>
    </citation>
    <scope>IDENTIFICATION</scope>
    <source>
        <strain evidence="1">SL10</strain>
    </source>
</reference>